<keyword evidence="1" id="KW-1133">Transmembrane helix</keyword>
<dbReference type="GO" id="GO:0016020">
    <property type="term" value="C:membrane"/>
    <property type="evidence" value="ECO:0007669"/>
    <property type="project" value="TreeGrafter"/>
</dbReference>
<evidence type="ECO:0000259" key="3">
    <source>
        <dbReference type="Pfam" id="PF19040"/>
    </source>
</evidence>
<feature type="domain" description="Acyltransferase 3" evidence="2">
    <location>
        <begin position="4"/>
        <end position="318"/>
    </location>
</feature>
<evidence type="ECO:0000313" key="5">
    <source>
        <dbReference type="Proteomes" id="UP000219331"/>
    </source>
</evidence>
<keyword evidence="4" id="KW-0378">Hydrolase</keyword>
<feature type="transmembrane region" description="Helical" evidence="1">
    <location>
        <begin position="187"/>
        <end position="205"/>
    </location>
</feature>
<feature type="transmembrane region" description="Helical" evidence="1">
    <location>
        <begin position="234"/>
        <end position="251"/>
    </location>
</feature>
<keyword evidence="1" id="KW-0812">Transmembrane</keyword>
<keyword evidence="5" id="KW-1185">Reference proteome</keyword>
<dbReference type="Proteomes" id="UP000219331">
    <property type="component" value="Unassembled WGS sequence"/>
</dbReference>
<feature type="domain" description="SGNH" evidence="3">
    <location>
        <begin position="402"/>
        <end position="642"/>
    </location>
</feature>
<keyword evidence="4" id="KW-0808">Transferase</keyword>
<reference evidence="4 5" key="1">
    <citation type="submission" date="2017-08" db="EMBL/GenBank/DDBJ databases">
        <authorList>
            <person name="de Groot N.N."/>
        </authorList>
    </citation>
    <scope>NUCLEOTIDE SEQUENCE [LARGE SCALE GENOMIC DNA]</scope>
    <source>
        <strain evidence="4 5">USBA 352</strain>
    </source>
</reference>
<dbReference type="STRING" id="538381.GCA_001696535_03218"/>
<dbReference type="EMBL" id="OBML01000002">
    <property type="protein sequence ID" value="SOB96752.1"/>
    <property type="molecule type" value="Genomic_DNA"/>
</dbReference>
<dbReference type="InterPro" id="IPR050879">
    <property type="entry name" value="Acyltransferase_3"/>
</dbReference>
<feature type="transmembrane region" description="Helical" evidence="1">
    <location>
        <begin position="302"/>
        <end position="321"/>
    </location>
</feature>
<accession>A0A285RRJ2</accession>
<feature type="transmembrane region" description="Helical" evidence="1">
    <location>
        <begin position="263"/>
        <end position="282"/>
    </location>
</feature>
<dbReference type="PANTHER" id="PTHR23028:SF53">
    <property type="entry name" value="ACYL_TRANSF_3 DOMAIN-CONTAINING PROTEIN"/>
    <property type="match status" value="1"/>
</dbReference>
<dbReference type="GO" id="GO:0016787">
    <property type="term" value="F:hydrolase activity"/>
    <property type="evidence" value="ECO:0007669"/>
    <property type="project" value="UniProtKB-KW"/>
</dbReference>
<feature type="transmembrane region" description="Helical" evidence="1">
    <location>
        <begin position="212"/>
        <end position="228"/>
    </location>
</feature>
<protein>
    <submittedName>
        <fullName evidence="4">Peptidoglycan/LPS O-acetylase OafA/YrhL, contains acyltransferase and SGNH-hydrolase domains</fullName>
    </submittedName>
</protein>
<dbReference type="InterPro" id="IPR002656">
    <property type="entry name" value="Acyl_transf_3_dom"/>
</dbReference>
<feature type="transmembrane region" description="Helical" evidence="1">
    <location>
        <begin position="20"/>
        <end position="42"/>
    </location>
</feature>
<dbReference type="AlphaFoldDB" id="A0A285RRJ2"/>
<dbReference type="Pfam" id="PF19040">
    <property type="entry name" value="SGNH"/>
    <property type="match status" value="1"/>
</dbReference>
<proteinExistence type="predicted"/>
<organism evidence="4 5">
    <name type="scientific">Stappia indica</name>
    <dbReference type="NCBI Taxonomy" id="538381"/>
    <lineage>
        <taxon>Bacteria</taxon>
        <taxon>Pseudomonadati</taxon>
        <taxon>Pseudomonadota</taxon>
        <taxon>Alphaproteobacteria</taxon>
        <taxon>Hyphomicrobiales</taxon>
        <taxon>Stappiaceae</taxon>
        <taxon>Stappia</taxon>
    </lineage>
</organism>
<dbReference type="SUPFAM" id="SSF52266">
    <property type="entry name" value="SGNH hydrolase"/>
    <property type="match status" value="1"/>
</dbReference>
<dbReference type="GO" id="GO:0009103">
    <property type="term" value="P:lipopolysaccharide biosynthetic process"/>
    <property type="evidence" value="ECO:0007669"/>
    <property type="project" value="TreeGrafter"/>
</dbReference>
<dbReference type="InterPro" id="IPR043968">
    <property type="entry name" value="SGNH"/>
</dbReference>
<feature type="transmembrane region" description="Helical" evidence="1">
    <location>
        <begin position="63"/>
        <end position="82"/>
    </location>
</feature>
<evidence type="ECO:0000256" key="1">
    <source>
        <dbReference type="SAM" id="Phobius"/>
    </source>
</evidence>
<sequence>MAVLSVVVFHLNADWLPGGFAGVDIFFVISGYLITGIVWSELAAGRFTLKTFYQRRILRIVPAYYLVLAASFLVGAVVLMPVEFDAFSMSARASVLFVANFWFAQRVDYFDQASEQDHLLHLWSLAVEEQFYVVFPLLLMLLVRFAGASARKALLLVLVLGAVSLAASIAMAVLAPRVGFFMPHTRAFELMIGALLAVSGAGAGLSPAAREVAGGLGLALIAASFVLLSDGLAYPGGWALLPCVGAGLVILSGKGAEPRITSVLRWPVCIGIGLVSYSLYLWHWPVIAFARTLGFDPAAPATTVSLVLLMAALSAATWRFVEQPVRGWRHKGGLRAFGLFAGLSLATLAITAVVEATDGLPQRIPPHVAELMAANEEWRASDRLTCMSRWREEEFTLAERGQPDSVCRLGASEESARVVLWGDSHAAALAPGVDAALTELGTGGLLVAKAGCPPLADPRIVGSEPDGTCQQFTARVLDEIVTARPDAVILAARWTLIAEGGTGVDLRFAPPLSASQRIARLNALEEAAEALAARLEEAGIPVVLVHTVPEPGINVPSAIAVSDRFGFAEPVGPQRGAALVRQQATRATLEHAATRHGWRVVDPLDGLCGAGEVCQIAAEDEPLYFDSNHLTVRGAETLSPALVEALAPLLGRN</sequence>
<name>A0A285RRJ2_9HYPH</name>
<evidence type="ECO:0000313" key="4">
    <source>
        <dbReference type="EMBL" id="SOB96752.1"/>
    </source>
</evidence>
<feature type="transmembrane region" description="Helical" evidence="1">
    <location>
        <begin position="154"/>
        <end position="175"/>
    </location>
</feature>
<keyword evidence="1" id="KW-0472">Membrane</keyword>
<dbReference type="Pfam" id="PF01757">
    <property type="entry name" value="Acyl_transf_3"/>
    <property type="match status" value="1"/>
</dbReference>
<keyword evidence="4" id="KW-0012">Acyltransferase</keyword>
<dbReference type="PANTHER" id="PTHR23028">
    <property type="entry name" value="ACETYLTRANSFERASE"/>
    <property type="match status" value="1"/>
</dbReference>
<dbReference type="GO" id="GO:0016747">
    <property type="term" value="F:acyltransferase activity, transferring groups other than amino-acyl groups"/>
    <property type="evidence" value="ECO:0007669"/>
    <property type="project" value="InterPro"/>
</dbReference>
<gene>
    <name evidence="4" type="ORF">SAMN05421512_102303</name>
</gene>
<evidence type="ECO:0000259" key="2">
    <source>
        <dbReference type="Pfam" id="PF01757"/>
    </source>
</evidence>
<feature type="transmembrane region" description="Helical" evidence="1">
    <location>
        <begin position="333"/>
        <end position="354"/>
    </location>
</feature>
<feature type="transmembrane region" description="Helical" evidence="1">
    <location>
        <begin position="130"/>
        <end position="147"/>
    </location>
</feature>